<gene>
    <name evidence="5" type="ORF">SAMN05444276_101564</name>
</gene>
<reference evidence="6" key="1">
    <citation type="submission" date="2016-10" db="EMBL/GenBank/DDBJ databases">
        <authorList>
            <person name="Varghese N."/>
            <person name="Submissions S."/>
        </authorList>
    </citation>
    <scope>NUCLEOTIDE SEQUENCE [LARGE SCALE GENOMIC DNA]</scope>
    <source>
        <strain evidence="6">DSM 29303</strain>
    </source>
</reference>
<keyword evidence="6" id="KW-1185">Reference proteome</keyword>
<comment type="similarity">
    <text evidence="3">Belongs to the acetyltransferase family. RimJ subfamily.</text>
</comment>
<feature type="domain" description="N-acetyltransferase" evidence="4">
    <location>
        <begin position="16"/>
        <end position="185"/>
    </location>
</feature>
<dbReference type="Proteomes" id="UP000182944">
    <property type="component" value="Unassembled WGS sequence"/>
</dbReference>
<dbReference type="GO" id="GO:0008999">
    <property type="term" value="F:protein-N-terminal-alanine acetyltransferase activity"/>
    <property type="evidence" value="ECO:0007669"/>
    <property type="project" value="TreeGrafter"/>
</dbReference>
<evidence type="ECO:0000256" key="3">
    <source>
        <dbReference type="ARBA" id="ARBA00038502"/>
    </source>
</evidence>
<evidence type="ECO:0000313" key="6">
    <source>
        <dbReference type="Proteomes" id="UP000182944"/>
    </source>
</evidence>
<accession>A0A099G015</accession>
<sequence length="194" mass="21857">MFLRRSPAPRLETERLVLRLPAHGDFPAWSRLRAESRSFLTPWEPAWHEGHLSRRAFVNRVYWAARASRGGTALPLFLVRHDGVLVGAVTLDNIRRGPAQMGTLGYWVGAPFARQGYMREALAAVVGHAFGTLDLSRIEAACLPENAASRGLLEHSGFKYEGVAQSYLQINGRWRNHVLYANLRGDRRGRTEVR</sequence>
<dbReference type="GO" id="GO:0005737">
    <property type="term" value="C:cytoplasm"/>
    <property type="evidence" value="ECO:0007669"/>
    <property type="project" value="TreeGrafter"/>
</dbReference>
<name>A0A099G015_9RHOB</name>
<keyword evidence="1 5" id="KW-0808">Transferase</keyword>
<dbReference type="InterPro" id="IPR051531">
    <property type="entry name" value="N-acetyltransferase"/>
</dbReference>
<dbReference type="Pfam" id="PF13302">
    <property type="entry name" value="Acetyltransf_3"/>
    <property type="match status" value="1"/>
</dbReference>
<keyword evidence="2" id="KW-0012">Acyltransferase</keyword>
<dbReference type="OrthoDB" id="9801669at2"/>
<dbReference type="STRING" id="1545044.SAMN05444276_101564"/>
<dbReference type="PROSITE" id="PS51186">
    <property type="entry name" value="GNAT"/>
    <property type="match status" value="1"/>
</dbReference>
<proteinExistence type="inferred from homology"/>
<evidence type="ECO:0000256" key="2">
    <source>
        <dbReference type="ARBA" id="ARBA00023315"/>
    </source>
</evidence>
<dbReference type="PANTHER" id="PTHR43792:SF8">
    <property type="entry name" value="[RIBOSOMAL PROTEIN US5]-ALANINE N-ACETYLTRANSFERASE"/>
    <property type="match status" value="1"/>
</dbReference>
<evidence type="ECO:0000256" key="1">
    <source>
        <dbReference type="ARBA" id="ARBA00022679"/>
    </source>
</evidence>
<evidence type="ECO:0000259" key="4">
    <source>
        <dbReference type="PROSITE" id="PS51186"/>
    </source>
</evidence>
<dbReference type="InterPro" id="IPR000182">
    <property type="entry name" value="GNAT_dom"/>
</dbReference>
<dbReference type="InterPro" id="IPR016181">
    <property type="entry name" value="Acyl_CoA_acyltransferase"/>
</dbReference>
<dbReference type="AlphaFoldDB" id="A0A099G015"/>
<protein>
    <submittedName>
        <fullName evidence="5">Ribosomal-protein-alanine N-acetyltransferase</fullName>
    </submittedName>
</protein>
<dbReference type="RefSeq" id="WP_036703866.1">
    <property type="nucleotide sequence ID" value="NZ_FNNA01000001.1"/>
</dbReference>
<dbReference type="EMBL" id="FNNA01000001">
    <property type="protein sequence ID" value="SDW28394.1"/>
    <property type="molecule type" value="Genomic_DNA"/>
</dbReference>
<dbReference type="SUPFAM" id="SSF55729">
    <property type="entry name" value="Acyl-CoA N-acyltransferases (Nat)"/>
    <property type="match status" value="1"/>
</dbReference>
<dbReference type="PANTHER" id="PTHR43792">
    <property type="entry name" value="GNAT FAMILY, PUTATIVE (AFU_ORTHOLOGUE AFUA_3G00765)-RELATED-RELATED"/>
    <property type="match status" value="1"/>
</dbReference>
<evidence type="ECO:0000313" key="5">
    <source>
        <dbReference type="EMBL" id="SDW28394.1"/>
    </source>
</evidence>
<accession>A0A099G7T4</accession>
<organism evidence="5 6">
    <name type="scientific">Paracoccus sanguinis</name>
    <dbReference type="NCBI Taxonomy" id="1545044"/>
    <lineage>
        <taxon>Bacteria</taxon>
        <taxon>Pseudomonadati</taxon>
        <taxon>Pseudomonadota</taxon>
        <taxon>Alphaproteobacteria</taxon>
        <taxon>Rhodobacterales</taxon>
        <taxon>Paracoccaceae</taxon>
        <taxon>Paracoccus</taxon>
    </lineage>
</organism>
<dbReference type="Gene3D" id="3.40.630.30">
    <property type="match status" value="1"/>
</dbReference>